<proteinExistence type="predicted"/>
<evidence type="ECO:0000313" key="2">
    <source>
        <dbReference type="WBParaSite" id="JU765_v2.g1623.t1"/>
    </source>
</evidence>
<organism evidence="1 2">
    <name type="scientific">Panagrolaimus sp. JU765</name>
    <dbReference type="NCBI Taxonomy" id="591449"/>
    <lineage>
        <taxon>Eukaryota</taxon>
        <taxon>Metazoa</taxon>
        <taxon>Ecdysozoa</taxon>
        <taxon>Nematoda</taxon>
        <taxon>Chromadorea</taxon>
        <taxon>Rhabditida</taxon>
        <taxon>Tylenchina</taxon>
        <taxon>Panagrolaimomorpha</taxon>
        <taxon>Panagrolaimoidea</taxon>
        <taxon>Panagrolaimidae</taxon>
        <taxon>Panagrolaimus</taxon>
    </lineage>
</organism>
<reference evidence="2" key="1">
    <citation type="submission" date="2022-11" db="UniProtKB">
        <authorList>
            <consortium name="WormBaseParasite"/>
        </authorList>
    </citation>
    <scope>IDENTIFICATION</scope>
</reference>
<name>A0AC34QGK3_9BILA</name>
<evidence type="ECO:0000313" key="1">
    <source>
        <dbReference type="Proteomes" id="UP000887576"/>
    </source>
</evidence>
<protein>
    <submittedName>
        <fullName evidence="2">BTB domain-containing protein</fullName>
    </submittedName>
</protein>
<dbReference type="WBParaSite" id="JU765_v2.g1623.t1">
    <property type="protein sequence ID" value="JU765_v2.g1623.t1"/>
    <property type="gene ID" value="JU765_v2.g1623"/>
</dbReference>
<dbReference type="Proteomes" id="UP000887576">
    <property type="component" value="Unplaced"/>
</dbReference>
<sequence length="155" mass="17617">MECEKPVTVSYTITVNSTCTRSFIYTFKKPIGYGSHNFGKKSSLFVDGVMTVDAKLRIKFISENIEVYDEPPHTVALLEDEKFKDFTINVDDDEITVHKNIIAIASPVFAAMIESHTKEFKEGRVDIEDFDHETVKAGVDLMYTRKIPDELSLKT</sequence>
<accession>A0AC34QGK3</accession>